<keyword evidence="2" id="KW-1133">Transmembrane helix</keyword>
<keyword evidence="2" id="KW-0472">Membrane</keyword>
<dbReference type="OrthoDB" id="7991761at2"/>
<keyword evidence="2" id="KW-0812">Transmembrane</keyword>
<proteinExistence type="predicted"/>
<accession>A0A512IZ88</accession>
<organism evidence="3 5">
    <name type="scientific">Methylobacterium oxalidis</name>
    <dbReference type="NCBI Taxonomy" id="944322"/>
    <lineage>
        <taxon>Bacteria</taxon>
        <taxon>Pseudomonadati</taxon>
        <taxon>Pseudomonadota</taxon>
        <taxon>Alphaproteobacteria</taxon>
        <taxon>Hyphomicrobiales</taxon>
        <taxon>Methylobacteriaceae</taxon>
        <taxon>Methylobacterium</taxon>
    </lineage>
</organism>
<evidence type="ECO:0000256" key="1">
    <source>
        <dbReference type="SAM" id="MobiDB-lite"/>
    </source>
</evidence>
<dbReference type="AlphaFoldDB" id="A0A512IZ88"/>
<dbReference type="Proteomes" id="UP000321960">
    <property type="component" value="Unassembled WGS sequence"/>
</dbReference>
<feature type="region of interest" description="Disordered" evidence="1">
    <location>
        <begin position="1"/>
        <end position="30"/>
    </location>
</feature>
<sequence length="301" mass="30384">MMNVSIDPSEARTAAVSGDAEPSRQAATTSRPALGGKLRIVLLGGLALGGVAAFSSASMSFLGGLAGPPPKPIAINRSAADWPDLRDGVPALATGSVAREAAVVTQPAETPALPLPEPVAPLRAALDAQAQPSEIAAPAPQPVPARPAAEKVPAKRAPMIENVATVAPAREAVVVSAVKTAHALSPARSQTVKARTADVAFAALPPEPAKETAKEAAKEAFKDAPKEAAKPRSKTAAAKPPAARKTEVASAEPAPTAAAADEPETTEVFGLKVPSLAPAGRKLRESVEALGEAVKGLPEKF</sequence>
<gene>
    <name evidence="4" type="ORF">GCM10007888_43100</name>
    <name evidence="3" type="ORF">MOX02_10330</name>
</gene>
<reference evidence="6" key="2">
    <citation type="journal article" date="2019" name="Int. J. Syst. Evol. Microbiol.">
        <title>The Global Catalogue of Microorganisms (GCM) 10K type strain sequencing project: providing services to taxonomists for standard genome sequencing and annotation.</title>
        <authorList>
            <consortium name="The Broad Institute Genomics Platform"/>
            <consortium name="The Broad Institute Genome Sequencing Center for Infectious Disease"/>
            <person name="Wu L."/>
            <person name="Ma J."/>
        </authorList>
    </citation>
    <scope>NUCLEOTIDE SEQUENCE [LARGE SCALE GENOMIC DNA]</scope>
    <source>
        <strain evidence="6">NBRC 107715</strain>
    </source>
</reference>
<feature type="compositionally biased region" description="Low complexity" evidence="1">
    <location>
        <begin position="234"/>
        <end position="260"/>
    </location>
</feature>
<dbReference type="RefSeq" id="WP_147024732.1">
    <property type="nucleotide sequence ID" value="NZ_BJZU01000016.1"/>
</dbReference>
<dbReference type="EMBL" id="BSPK01000084">
    <property type="protein sequence ID" value="GLS65928.1"/>
    <property type="molecule type" value="Genomic_DNA"/>
</dbReference>
<dbReference type="EMBL" id="BJZU01000016">
    <property type="protein sequence ID" value="GEP02995.1"/>
    <property type="molecule type" value="Genomic_DNA"/>
</dbReference>
<evidence type="ECO:0000256" key="2">
    <source>
        <dbReference type="SAM" id="Phobius"/>
    </source>
</evidence>
<reference evidence="3 5" key="3">
    <citation type="submission" date="2019-07" db="EMBL/GenBank/DDBJ databases">
        <title>Whole genome shotgun sequence of Methylobacterium oxalidis NBRC 107715.</title>
        <authorList>
            <person name="Hosoyama A."/>
            <person name="Uohara A."/>
            <person name="Ohji S."/>
            <person name="Ichikawa N."/>
        </authorList>
    </citation>
    <scope>NUCLEOTIDE SEQUENCE [LARGE SCALE GENOMIC DNA]</scope>
    <source>
        <strain evidence="3 5">NBRC 107715</strain>
    </source>
</reference>
<evidence type="ECO:0000313" key="4">
    <source>
        <dbReference type="EMBL" id="GLS65928.1"/>
    </source>
</evidence>
<feature type="transmembrane region" description="Helical" evidence="2">
    <location>
        <begin position="40"/>
        <end position="62"/>
    </location>
</feature>
<protein>
    <submittedName>
        <fullName evidence="3">Uncharacterized protein</fullName>
    </submittedName>
</protein>
<feature type="compositionally biased region" description="Basic and acidic residues" evidence="1">
    <location>
        <begin position="208"/>
        <end position="230"/>
    </location>
</feature>
<feature type="region of interest" description="Disordered" evidence="1">
    <location>
        <begin position="205"/>
        <end position="275"/>
    </location>
</feature>
<reference evidence="4" key="1">
    <citation type="journal article" date="2014" name="Int. J. Syst. Evol. Microbiol.">
        <title>Complete genome of a new Firmicutes species belonging to the dominant human colonic microbiota ('Ruminococcus bicirculans') reveals two chromosomes and a selective capacity to utilize plant glucans.</title>
        <authorList>
            <consortium name="NISC Comparative Sequencing Program"/>
            <person name="Wegmann U."/>
            <person name="Louis P."/>
            <person name="Goesmann A."/>
            <person name="Henrissat B."/>
            <person name="Duncan S.H."/>
            <person name="Flint H.J."/>
        </authorList>
    </citation>
    <scope>NUCLEOTIDE SEQUENCE</scope>
    <source>
        <strain evidence="4">NBRC 107715</strain>
    </source>
</reference>
<comment type="caution">
    <text evidence="3">The sequence shown here is derived from an EMBL/GenBank/DDBJ whole genome shotgun (WGS) entry which is preliminary data.</text>
</comment>
<evidence type="ECO:0000313" key="3">
    <source>
        <dbReference type="EMBL" id="GEP02995.1"/>
    </source>
</evidence>
<evidence type="ECO:0000313" key="6">
    <source>
        <dbReference type="Proteomes" id="UP001156856"/>
    </source>
</evidence>
<reference evidence="4" key="4">
    <citation type="submission" date="2023-01" db="EMBL/GenBank/DDBJ databases">
        <title>Draft genome sequence of Methylobacterium oxalidis strain NBRC 107715.</title>
        <authorList>
            <person name="Sun Q."/>
            <person name="Mori K."/>
        </authorList>
    </citation>
    <scope>NUCLEOTIDE SEQUENCE</scope>
    <source>
        <strain evidence="4">NBRC 107715</strain>
    </source>
</reference>
<name>A0A512IZ88_9HYPH</name>
<keyword evidence="6" id="KW-1185">Reference proteome</keyword>
<dbReference type="Proteomes" id="UP001156856">
    <property type="component" value="Unassembled WGS sequence"/>
</dbReference>
<evidence type="ECO:0000313" key="5">
    <source>
        <dbReference type="Proteomes" id="UP000321960"/>
    </source>
</evidence>